<feature type="binding site" evidence="10">
    <location>
        <position position="197"/>
    </location>
    <ligand>
        <name>[4Fe-4S] cluster</name>
        <dbReference type="ChEBI" id="CHEBI:49883"/>
    </ligand>
</feature>
<keyword evidence="10" id="KW-0238">DNA-binding</keyword>
<keyword evidence="13" id="KW-1185">Reference proteome</keyword>
<dbReference type="InterPro" id="IPR003265">
    <property type="entry name" value="HhH-GPD_domain"/>
</dbReference>
<evidence type="ECO:0000313" key="13">
    <source>
        <dbReference type="Proteomes" id="UP001327219"/>
    </source>
</evidence>
<feature type="binding site" evidence="10">
    <location>
        <position position="194"/>
    </location>
    <ligand>
        <name>[4Fe-4S] cluster</name>
        <dbReference type="ChEBI" id="CHEBI:49883"/>
    </ligand>
</feature>
<accession>A0ABZ0UR77</accession>
<evidence type="ECO:0000256" key="4">
    <source>
        <dbReference type="ARBA" id="ARBA00022763"/>
    </source>
</evidence>
<dbReference type="GO" id="GO:0004519">
    <property type="term" value="F:endonuclease activity"/>
    <property type="evidence" value="ECO:0007669"/>
    <property type="project" value="UniProtKB-KW"/>
</dbReference>
<dbReference type="PANTHER" id="PTHR10359:SF18">
    <property type="entry name" value="ENDONUCLEASE III"/>
    <property type="match status" value="1"/>
</dbReference>
<feature type="binding site" evidence="10">
    <location>
        <position position="203"/>
    </location>
    <ligand>
        <name>[4Fe-4S] cluster</name>
        <dbReference type="ChEBI" id="CHEBI:49883"/>
    </ligand>
</feature>
<keyword evidence="10" id="KW-0456">Lyase</keyword>
<dbReference type="SMART" id="SM00478">
    <property type="entry name" value="ENDO3c"/>
    <property type="match status" value="1"/>
</dbReference>
<proteinExistence type="inferred from homology"/>
<name>A0ABZ0UR77_9RICK</name>
<dbReference type="InterPro" id="IPR005759">
    <property type="entry name" value="Nth"/>
</dbReference>
<keyword evidence="7 10" id="KW-0411">Iron-sulfur</keyword>
<dbReference type="Gene3D" id="1.10.1670.10">
    <property type="entry name" value="Helix-hairpin-Helix base-excision DNA repair enzymes (C-terminal)"/>
    <property type="match status" value="1"/>
</dbReference>
<dbReference type="SMART" id="SM00525">
    <property type="entry name" value="FES"/>
    <property type="match status" value="1"/>
</dbReference>
<dbReference type="Pfam" id="PF00730">
    <property type="entry name" value="HhH-GPD"/>
    <property type="match status" value="1"/>
</dbReference>
<dbReference type="RefSeq" id="WP_323732816.1">
    <property type="nucleotide sequence ID" value="NZ_CP110820.1"/>
</dbReference>
<dbReference type="InterPro" id="IPR023170">
    <property type="entry name" value="HhH_base_excis_C"/>
</dbReference>
<dbReference type="Gene3D" id="1.10.340.30">
    <property type="entry name" value="Hypothetical protein, domain 2"/>
    <property type="match status" value="1"/>
</dbReference>
<keyword evidence="12" id="KW-0540">Nuclease</keyword>
<evidence type="ECO:0000256" key="1">
    <source>
        <dbReference type="ARBA" id="ARBA00008343"/>
    </source>
</evidence>
<dbReference type="PANTHER" id="PTHR10359">
    <property type="entry name" value="A/G-SPECIFIC ADENINE GLYCOSYLASE/ENDONUCLEASE III"/>
    <property type="match status" value="1"/>
</dbReference>
<dbReference type="EC" id="4.2.99.18" evidence="10"/>
<sequence length="212" mass="24227">MQKKSVDEMFSRFSKREPKPRIELHYSNNFTLFVAVVLSAQSTDKGVNKITPDLFHEADNPFKMLLLGETRLKEHIKSIGLYNSKAKNIIKACEIMVNKHNNQLPDNFDDLCALPGVGRKSANVLMNSLFGHHTIAVDTHVFRVSNRMGLCKTKTPDATEKALHKKIPAKWKNYAHHWLVLHGRYVCKARNPMCSDCIVADICEFKNRRVLP</sequence>
<keyword evidence="4 10" id="KW-0227">DNA damage</keyword>
<organism evidence="12 13">
    <name type="scientific">Candidatus Bandiella euplotis</name>
    <dbReference type="NCBI Taxonomy" id="1664265"/>
    <lineage>
        <taxon>Bacteria</taxon>
        <taxon>Pseudomonadati</taxon>
        <taxon>Pseudomonadota</taxon>
        <taxon>Alphaproteobacteria</taxon>
        <taxon>Rickettsiales</taxon>
        <taxon>Candidatus Midichloriaceae</taxon>
        <taxon>Candidatus Bandiella</taxon>
    </lineage>
</organism>
<dbReference type="PROSITE" id="PS01155">
    <property type="entry name" value="ENDONUCLEASE_III_2"/>
    <property type="match status" value="1"/>
</dbReference>
<evidence type="ECO:0000256" key="2">
    <source>
        <dbReference type="ARBA" id="ARBA00022485"/>
    </source>
</evidence>
<evidence type="ECO:0000256" key="7">
    <source>
        <dbReference type="ARBA" id="ARBA00023014"/>
    </source>
</evidence>
<comment type="function">
    <text evidence="10">DNA repair enzyme that has both DNA N-glycosylase activity and AP-lyase activity. The DNA N-glycosylase activity releases various damaged pyrimidines from DNA by cleaving the N-glycosidic bond, leaving an AP (apurinic/apyrimidinic) site. The AP-lyase activity cleaves the phosphodiester bond 3' to the AP site by a beta-elimination, leaving a 3'-terminal unsaturated sugar and a product with a terminal 5'-phosphate.</text>
</comment>
<dbReference type="PIRSF" id="PIRSF001435">
    <property type="entry name" value="Nth"/>
    <property type="match status" value="1"/>
</dbReference>
<evidence type="ECO:0000256" key="5">
    <source>
        <dbReference type="ARBA" id="ARBA00022801"/>
    </source>
</evidence>
<keyword evidence="2 10" id="KW-0004">4Fe-4S</keyword>
<evidence type="ECO:0000256" key="3">
    <source>
        <dbReference type="ARBA" id="ARBA00022723"/>
    </source>
</evidence>
<dbReference type="CDD" id="cd00056">
    <property type="entry name" value="ENDO3c"/>
    <property type="match status" value="1"/>
</dbReference>
<evidence type="ECO:0000259" key="11">
    <source>
        <dbReference type="SMART" id="SM00478"/>
    </source>
</evidence>
<dbReference type="InterPro" id="IPR004036">
    <property type="entry name" value="Endonuclease-III-like_CS2"/>
</dbReference>
<dbReference type="NCBIfam" id="TIGR01083">
    <property type="entry name" value="nth"/>
    <property type="match status" value="1"/>
</dbReference>
<evidence type="ECO:0000256" key="6">
    <source>
        <dbReference type="ARBA" id="ARBA00023004"/>
    </source>
</evidence>
<dbReference type="InterPro" id="IPR003651">
    <property type="entry name" value="Endonuclease3_FeS-loop_motif"/>
</dbReference>
<evidence type="ECO:0000256" key="8">
    <source>
        <dbReference type="ARBA" id="ARBA00023204"/>
    </source>
</evidence>
<keyword evidence="8 10" id="KW-0234">DNA repair</keyword>
<dbReference type="Pfam" id="PF00633">
    <property type="entry name" value="HHH"/>
    <property type="match status" value="1"/>
</dbReference>
<evidence type="ECO:0000256" key="10">
    <source>
        <dbReference type="HAMAP-Rule" id="MF_00942"/>
    </source>
</evidence>
<dbReference type="Proteomes" id="UP001327219">
    <property type="component" value="Chromosome"/>
</dbReference>
<gene>
    <name evidence="10" type="primary">nth</name>
    <name evidence="12" type="ORF">Bandiella_01375</name>
</gene>
<comment type="catalytic activity">
    <reaction evidence="10">
        <text>2'-deoxyribonucleotide-(2'-deoxyribose 5'-phosphate)-2'-deoxyribonucleotide-DNA = a 3'-end 2'-deoxyribonucleotide-(2,3-dehydro-2,3-deoxyribose 5'-phosphate)-DNA + a 5'-end 5'-phospho-2'-deoxyribonucleoside-DNA + H(+)</text>
        <dbReference type="Rhea" id="RHEA:66592"/>
        <dbReference type="Rhea" id="RHEA-COMP:13180"/>
        <dbReference type="Rhea" id="RHEA-COMP:16897"/>
        <dbReference type="Rhea" id="RHEA-COMP:17067"/>
        <dbReference type="ChEBI" id="CHEBI:15378"/>
        <dbReference type="ChEBI" id="CHEBI:136412"/>
        <dbReference type="ChEBI" id="CHEBI:157695"/>
        <dbReference type="ChEBI" id="CHEBI:167181"/>
        <dbReference type="EC" id="4.2.99.18"/>
    </reaction>
</comment>
<dbReference type="EMBL" id="CP110820">
    <property type="protein sequence ID" value="WPX97228.1"/>
    <property type="molecule type" value="Genomic_DNA"/>
</dbReference>
<dbReference type="Pfam" id="PF10576">
    <property type="entry name" value="EndIII_4Fe-2S"/>
    <property type="match status" value="1"/>
</dbReference>
<protein>
    <recommendedName>
        <fullName evidence="10">Endonuclease III</fullName>
        <ecNumber evidence="10">4.2.99.18</ecNumber>
    </recommendedName>
    <alternativeName>
        <fullName evidence="10">DNA-(apurinic or apyrimidinic site) lyase</fullName>
    </alternativeName>
</protein>
<evidence type="ECO:0000256" key="9">
    <source>
        <dbReference type="ARBA" id="ARBA00023295"/>
    </source>
</evidence>
<feature type="domain" description="HhH-GPD" evidence="11">
    <location>
        <begin position="38"/>
        <end position="185"/>
    </location>
</feature>
<keyword evidence="6 10" id="KW-0408">Iron</keyword>
<dbReference type="InterPro" id="IPR000445">
    <property type="entry name" value="HhH_motif"/>
</dbReference>
<comment type="similarity">
    <text evidence="1 10">Belongs to the Nth/MutY family.</text>
</comment>
<keyword evidence="12" id="KW-0255">Endonuclease</keyword>
<reference evidence="12 13" key="1">
    <citation type="submission" date="2022-11" db="EMBL/GenBank/DDBJ databases">
        <title>Host association and intracellularity evolved multiple times independently in the Rickettsiales.</title>
        <authorList>
            <person name="Castelli M."/>
            <person name="Nardi T."/>
            <person name="Gammuto L."/>
            <person name="Bellinzona G."/>
            <person name="Sabaneyeva E."/>
            <person name="Potekhin A."/>
            <person name="Serra V."/>
            <person name="Petroni G."/>
            <person name="Sassera D."/>
        </authorList>
    </citation>
    <scope>NUCLEOTIDE SEQUENCE [LARGE SCALE GENOMIC DNA]</scope>
    <source>
        <strain evidence="12 13">NDG2</strain>
    </source>
</reference>
<dbReference type="SUPFAM" id="SSF48150">
    <property type="entry name" value="DNA-glycosylase"/>
    <property type="match status" value="1"/>
</dbReference>
<dbReference type="HAMAP" id="MF_00942">
    <property type="entry name" value="Nth"/>
    <property type="match status" value="1"/>
</dbReference>
<feature type="binding site" evidence="10">
    <location>
        <position position="187"/>
    </location>
    <ligand>
        <name>[4Fe-4S] cluster</name>
        <dbReference type="ChEBI" id="CHEBI:49883"/>
    </ligand>
</feature>
<keyword evidence="3 10" id="KW-0479">Metal-binding</keyword>
<comment type="cofactor">
    <cofactor evidence="10">
        <name>[4Fe-4S] cluster</name>
        <dbReference type="ChEBI" id="CHEBI:49883"/>
    </cofactor>
    <text evidence="10">Binds 1 [4Fe-4S] cluster.</text>
</comment>
<evidence type="ECO:0000313" key="12">
    <source>
        <dbReference type="EMBL" id="WPX97228.1"/>
    </source>
</evidence>
<keyword evidence="5 10" id="KW-0378">Hydrolase</keyword>
<keyword evidence="9 10" id="KW-0326">Glycosidase</keyword>
<dbReference type="InterPro" id="IPR011257">
    <property type="entry name" value="DNA_glycosylase"/>
</dbReference>